<evidence type="ECO:0000256" key="9">
    <source>
        <dbReference type="PROSITE-ProRule" id="PRU00282"/>
    </source>
</evidence>
<sequence>MVLPKRGVKDVLSGCFAGVVGTCIGHPLDTVKVRLQTQSHYRGALDCFLSVVKNEGVRSLYRGMGSPLVSLTILNMLSFSVYGQLKVKLQEWNQAFVLLAQEDPRLTTTNSSSSDLPYFLAGAGVGAIATFLSTPFEMVKVQLQLDNVALKQYRGTFHCAKELVKLHGPKILYNGFSVNMFREVVFCTVYFGCYEQLKHALNQYFGPTADGKDHARAILIAGGTSGVAAGFANFPLDVIKANLQGQPVTRAFYAERRGFREVVRACWARGGVRAFFSGLGPSTLRSAFVSSTRFSAYEFAFSFLSSLEEDGHR</sequence>
<dbReference type="OrthoDB" id="409586at2759"/>
<evidence type="ECO:0000256" key="6">
    <source>
        <dbReference type="ARBA" id="ARBA00022989"/>
    </source>
</evidence>
<dbReference type="EMBL" id="KB007909">
    <property type="protein sequence ID" value="ELR20561.1"/>
    <property type="molecule type" value="Genomic_DNA"/>
</dbReference>
<evidence type="ECO:0000313" key="11">
    <source>
        <dbReference type="EMBL" id="ELR20561.1"/>
    </source>
</evidence>
<dbReference type="GeneID" id="14921426"/>
<dbReference type="PANTHER" id="PTHR45624">
    <property type="entry name" value="MITOCHONDRIAL BASIC AMINO ACIDS TRANSPORTER-RELATED"/>
    <property type="match status" value="1"/>
</dbReference>
<keyword evidence="7" id="KW-0496">Mitochondrion</keyword>
<name>L8H7W6_ACACF</name>
<proteinExistence type="inferred from homology"/>
<evidence type="ECO:0000256" key="8">
    <source>
        <dbReference type="ARBA" id="ARBA00023136"/>
    </source>
</evidence>
<evidence type="ECO:0000256" key="2">
    <source>
        <dbReference type="ARBA" id="ARBA00006375"/>
    </source>
</evidence>
<dbReference type="InterPro" id="IPR018108">
    <property type="entry name" value="MCP_transmembrane"/>
</dbReference>
<dbReference type="PANTHER" id="PTHR45624:SF10">
    <property type="entry name" value="SLC (SOLUTE CARRIER) HOMOLOG"/>
    <property type="match status" value="1"/>
</dbReference>
<keyword evidence="8 9" id="KW-0472">Membrane</keyword>
<organism evidence="11 12">
    <name type="scientific">Acanthamoeba castellanii (strain ATCC 30010 / Neff)</name>
    <dbReference type="NCBI Taxonomy" id="1257118"/>
    <lineage>
        <taxon>Eukaryota</taxon>
        <taxon>Amoebozoa</taxon>
        <taxon>Discosea</taxon>
        <taxon>Longamoebia</taxon>
        <taxon>Centramoebida</taxon>
        <taxon>Acanthamoebidae</taxon>
        <taxon>Acanthamoeba</taxon>
    </lineage>
</organism>
<dbReference type="InterPro" id="IPR002067">
    <property type="entry name" value="MCP"/>
</dbReference>
<dbReference type="Proteomes" id="UP000011083">
    <property type="component" value="Unassembled WGS sequence"/>
</dbReference>
<dbReference type="SUPFAM" id="SSF103506">
    <property type="entry name" value="Mitochondrial carrier"/>
    <property type="match status" value="1"/>
</dbReference>
<feature type="repeat" description="Solcar" evidence="9">
    <location>
        <begin position="113"/>
        <end position="200"/>
    </location>
</feature>
<comment type="subcellular location">
    <subcellularLocation>
        <location evidence="1">Mitochondrion membrane</location>
        <topology evidence="1">Multi-pass membrane protein</topology>
    </subcellularLocation>
</comment>
<protein>
    <submittedName>
        <fullName evidence="11">Carrier superfamily protein</fullName>
    </submittedName>
</protein>
<evidence type="ECO:0000256" key="7">
    <source>
        <dbReference type="ARBA" id="ARBA00023128"/>
    </source>
</evidence>
<dbReference type="InterPro" id="IPR050567">
    <property type="entry name" value="Mitochondrial_Carrier"/>
</dbReference>
<evidence type="ECO:0000256" key="3">
    <source>
        <dbReference type="ARBA" id="ARBA00022448"/>
    </source>
</evidence>
<feature type="repeat" description="Solcar" evidence="9">
    <location>
        <begin position="213"/>
        <end position="303"/>
    </location>
</feature>
<dbReference type="RefSeq" id="XP_004343964.1">
    <property type="nucleotide sequence ID" value="XM_004343914.1"/>
</dbReference>
<dbReference type="Pfam" id="PF00153">
    <property type="entry name" value="Mito_carr"/>
    <property type="match status" value="3"/>
</dbReference>
<dbReference type="VEuPathDB" id="AmoebaDB:ACA1_052520"/>
<evidence type="ECO:0000256" key="1">
    <source>
        <dbReference type="ARBA" id="ARBA00004225"/>
    </source>
</evidence>
<evidence type="ECO:0000256" key="10">
    <source>
        <dbReference type="RuleBase" id="RU000488"/>
    </source>
</evidence>
<dbReference type="KEGG" id="acan:ACA1_052520"/>
<keyword evidence="6" id="KW-1133">Transmembrane helix</keyword>
<evidence type="ECO:0000256" key="4">
    <source>
        <dbReference type="ARBA" id="ARBA00022692"/>
    </source>
</evidence>
<dbReference type="PROSITE" id="PS50920">
    <property type="entry name" value="SOLCAR"/>
    <property type="match status" value="3"/>
</dbReference>
<accession>L8H7W6</accession>
<dbReference type="Gene3D" id="1.50.40.10">
    <property type="entry name" value="Mitochondrial carrier domain"/>
    <property type="match status" value="2"/>
</dbReference>
<dbReference type="PRINTS" id="PR00926">
    <property type="entry name" value="MITOCARRIER"/>
</dbReference>
<dbReference type="AlphaFoldDB" id="L8H7W6"/>
<keyword evidence="12" id="KW-1185">Reference proteome</keyword>
<dbReference type="GO" id="GO:0022857">
    <property type="term" value="F:transmembrane transporter activity"/>
    <property type="evidence" value="ECO:0007669"/>
    <property type="project" value="TreeGrafter"/>
</dbReference>
<keyword evidence="4 9" id="KW-0812">Transmembrane</keyword>
<keyword evidence="3 10" id="KW-0813">Transport</keyword>
<evidence type="ECO:0000256" key="5">
    <source>
        <dbReference type="ARBA" id="ARBA00022737"/>
    </source>
</evidence>
<evidence type="ECO:0000313" key="12">
    <source>
        <dbReference type="Proteomes" id="UP000011083"/>
    </source>
</evidence>
<dbReference type="OMA" id="YFFCYEG"/>
<gene>
    <name evidence="11" type="ORF">ACA1_052520</name>
</gene>
<feature type="repeat" description="Solcar" evidence="9">
    <location>
        <begin position="5"/>
        <end position="88"/>
    </location>
</feature>
<dbReference type="InterPro" id="IPR023395">
    <property type="entry name" value="MCP_dom_sf"/>
</dbReference>
<reference evidence="11 12" key="1">
    <citation type="journal article" date="2013" name="Genome Biol.">
        <title>Genome of Acanthamoeba castellanii highlights extensive lateral gene transfer and early evolution of tyrosine kinase signaling.</title>
        <authorList>
            <person name="Clarke M."/>
            <person name="Lohan A.J."/>
            <person name="Liu B."/>
            <person name="Lagkouvardos I."/>
            <person name="Roy S."/>
            <person name="Zafar N."/>
            <person name="Bertelli C."/>
            <person name="Schilde C."/>
            <person name="Kianianmomeni A."/>
            <person name="Burglin T.R."/>
            <person name="Frech C."/>
            <person name="Turcotte B."/>
            <person name="Kopec K.O."/>
            <person name="Synnott J.M."/>
            <person name="Choo C."/>
            <person name="Paponov I."/>
            <person name="Finkler A."/>
            <person name="Soon Heng Tan C."/>
            <person name="Hutchins A.P."/>
            <person name="Weinmeier T."/>
            <person name="Rattei T."/>
            <person name="Chu J.S."/>
            <person name="Gimenez G."/>
            <person name="Irimia M."/>
            <person name="Rigden D.J."/>
            <person name="Fitzpatrick D.A."/>
            <person name="Lorenzo-Morales J."/>
            <person name="Bateman A."/>
            <person name="Chiu C.H."/>
            <person name="Tang P."/>
            <person name="Hegemann P."/>
            <person name="Fromm H."/>
            <person name="Raoult D."/>
            <person name="Greub G."/>
            <person name="Miranda-Saavedra D."/>
            <person name="Chen N."/>
            <person name="Nash P."/>
            <person name="Ginger M.L."/>
            <person name="Horn M."/>
            <person name="Schaap P."/>
            <person name="Caler L."/>
            <person name="Loftus B."/>
        </authorList>
    </citation>
    <scope>NUCLEOTIDE SEQUENCE [LARGE SCALE GENOMIC DNA]</scope>
    <source>
        <strain evidence="11 12">Neff</strain>
    </source>
</reference>
<comment type="similarity">
    <text evidence="2 10">Belongs to the mitochondrial carrier (TC 2.A.29) family.</text>
</comment>
<dbReference type="GO" id="GO:0031966">
    <property type="term" value="C:mitochondrial membrane"/>
    <property type="evidence" value="ECO:0007669"/>
    <property type="project" value="UniProtKB-SubCell"/>
</dbReference>
<keyword evidence="5" id="KW-0677">Repeat</keyword>